<dbReference type="Pfam" id="PF02631">
    <property type="entry name" value="RecX_HTH2"/>
    <property type="match status" value="1"/>
</dbReference>
<comment type="caution">
    <text evidence="7">The sequence shown here is derived from an EMBL/GenBank/DDBJ whole genome shotgun (WGS) entry which is preliminary data.</text>
</comment>
<feature type="domain" description="RecX second three-helical" evidence="6">
    <location>
        <begin position="87"/>
        <end position="127"/>
    </location>
</feature>
<protein>
    <recommendedName>
        <fullName evidence="3">Regulatory protein RecX</fullName>
    </recommendedName>
</protein>
<evidence type="ECO:0000256" key="5">
    <source>
        <dbReference type="SAM" id="MobiDB-lite"/>
    </source>
</evidence>
<dbReference type="InterPro" id="IPR053924">
    <property type="entry name" value="RecX_HTH_2nd"/>
</dbReference>
<reference evidence="7 8" key="1">
    <citation type="submission" date="2015-06" db="EMBL/GenBank/DDBJ databases">
        <title>Improved classification and identification of acetic acid bacteria using matrix-assisted laser desorption/ionization time-of-flight mass spectrometry; Gluconobacter nephelii and Gluconobacter uchimurae are later heterotypic synonyms of Gluconobacter japonicus and Gluconobacter oxydans, respectively.</title>
        <authorList>
            <person name="Li L."/>
            <person name="Cleenwerck I."/>
            <person name="De Vuyst L."/>
            <person name="Vandamme P."/>
        </authorList>
    </citation>
    <scope>NUCLEOTIDE SEQUENCE [LARGE SCALE GENOMIC DNA]</scope>
    <source>
        <strain evidence="7 8">LMG 1625</strain>
    </source>
</reference>
<evidence type="ECO:0000256" key="1">
    <source>
        <dbReference type="ARBA" id="ARBA00004496"/>
    </source>
</evidence>
<evidence type="ECO:0000256" key="2">
    <source>
        <dbReference type="ARBA" id="ARBA00009695"/>
    </source>
</evidence>
<evidence type="ECO:0000256" key="3">
    <source>
        <dbReference type="ARBA" id="ARBA00018111"/>
    </source>
</evidence>
<name>A0A149Q4Q2_9PROT</name>
<evidence type="ECO:0000259" key="6">
    <source>
        <dbReference type="Pfam" id="PF02631"/>
    </source>
</evidence>
<comment type="subcellular location">
    <subcellularLocation>
        <location evidence="1">Cytoplasm</location>
    </subcellularLocation>
</comment>
<proteinExistence type="inferred from homology"/>
<evidence type="ECO:0000313" key="8">
    <source>
        <dbReference type="Proteomes" id="UP000075473"/>
    </source>
</evidence>
<evidence type="ECO:0000313" key="7">
    <source>
        <dbReference type="EMBL" id="KXU92310.1"/>
    </source>
</evidence>
<dbReference type="Proteomes" id="UP000075473">
    <property type="component" value="Unassembled WGS sequence"/>
</dbReference>
<dbReference type="GO" id="GO:0005737">
    <property type="term" value="C:cytoplasm"/>
    <property type="evidence" value="ECO:0007669"/>
    <property type="project" value="UniProtKB-SubCell"/>
</dbReference>
<dbReference type="PATRIC" id="fig|178900.5.peg.1369"/>
<dbReference type="AlphaFoldDB" id="A0A149Q4Q2"/>
<accession>A0A149Q4Q2</accession>
<comment type="similarity">
    <text evidence="2">Belongs to the RecX family.</text>
</comment>
<dbReference type="InterPro" id="IPR036388">
    <property type="entry name" value="WH-like_DNA-bd_sf"/>
</dbReference>
<organism evidence="7 8">
    <name type="scientific">Acetobacter cerevisiae</name>
    <dbReference type="NCBI Taxonomy" id="178900"/>
    <lineage>
        <taxon>Bacteria</taxon>
        <taxon>Pseudomonadati</taxon>
        <taxon>Pseudomonadota</taxon>
        <taxon>Alphaproteobacteria</taxon>
        <taxon>Acetobacterales</taxon>
        <taxon>Acetobacteraceae</taxon>
        <taxon>Acetobacter</taxon>
    </lineage>
</organism>
<dbReference type="RefSeq" id="WP_062250561.1">
    <property type="nucleotide sequence ID" value="NZ_LHZA01000154.1"/>
</dbReference>
<gene>
    <name evidence="7" type="ORF">AD928_11075</name>
</gene>
<keyword evidence="4" id="KW-0963">Cytoplasm</keyword>
<feature type="region of interest" description="Disordered" evidence="5">
    <location>
        <begin position="158"/>
        <end position="186"/>
    </location>
</feature>
<dbReference type="EMBL" id="LHZA01000154">
    <property type="protein sequence ID" value="KXU92310.1"/>
    <property type="molecule type" value="Genomic_DNA"/>
</dbReference>
<dbReference type="Gene3D" id="1.10.10.10">
    <property type="entry name" value="Winged helix-like DNA-binding domain superfamily/Winged helix DNA-binding domain"/>
    <property type="match status" value="1"/>
</dbReference>
<sequence length="225" mass="24345">MGSDTAPSSDVPPPDRKVLREAALAHLARFSTTRQGLEQVLLRRIARWERSALKAGAEQEDVRATAAALRPVVESVADDMIRLGAVDDAAFAQARARRLVRSGRSGRAVQAHLAARGVEADVREAALQEVVEGFSPAEVELSSALVLARKRRLGPFAGLPSLRPPRASAAKEEEGGRGLSPEEAEERRAMGILARAGFGRDVAQRVLEMDPAEAQEWMERLRAES</sequence>
<evidence type="ECO:0000256" key="4">
    <source>
        <dbReference type="ARBA" id="ARBA00022490"/>
    </source>
</evidence>